<keyword evidence="5" id="KW-0732">Signal</keyword>
<dbReference type="GO" id="GO:0009279">
    <property type="term" value="C:cell outer membrane"/>
    <property type="evidence" value="ECO:0007669"/>
    <property type="project" value="UniProtKB-SubCell"/>
</dbReference>
<keyword evidence="8 14" id="KW-0675">Receptor</keyword>
<keyword evidence="4 10" id="KW-0812">Transmembrane</keyword>
<dbReference type="InterPro" id="IPR008969">
    <property type="entry name" value="CarboxyPept-like_regulatory"/>
</dbReference>
<keyword evidence="2 10" id="KW-0813">Transport</keyword>
<comment type="caution">
    <text evidence="14">The sequence shown here is derived from an EMBL/GenBank/DDBJ whole genome shotgun (WGS) entry which is preliminary data.</text>
</comment>
<evidence type="ECO:0000259" key="13">
    <source>
        <dbReference type="Pfam" id="PF07715"/>
    </source>
</evidence>
<dbReference type="Gene3D" id="2.60.40.1120">
    <property type="entry name" value="Carboxypeptidase-like, regulatory domain"/>
    <property type="match status" value="1"/>
</dbReference>
<evidence type="ECO:0000256" key="2">
    <source>
        <dbReference type="ARBA" id="ARBA00022448"/>
    </source>
</evidence>
<keyword evidence="3 10" id="KW-1134">Transmembrane beta strand</keyword>
<evidence type="ECO:0000256" key="7">
    <source>
        <dbReference type="ARBA" id="ARBA00023136"/>
    </source>
</evidence>
<dbReference type="Pfam" id="PF13715">
    <property type="entry name" value="CarbopepD_reg_2"/>
    <property type="match status" value="1"/>
</dbReference>
<dbReference type="Pfam" id="PF00593">
    <property type="entry name" value="TonB_dep_Rec_b-barrel"/>
    <property type="match status" value="1"/>
</dbReference>
<dbReference type="InterPro" id="IPR037066">
    <property type="entry name" value="Plug_dom_sf"/>
</dbReference>
<name>A0A2W7IDV2_9FLAO</name>
<dbReference type="AlphaFoldDB" id="A0A2W7IDV2"/>
<dbReference type="Proteomes" id="UP000249542">
    <property type="component" value="Unassembled WGS sequence"/>
</dbReference>
<evidence type="ECO:0000256" key="9">
    <source>
        <dbReference type="ARBA" id="ARBA00023237"/>
    </source>
</evidence>
<feature type="domain" description="TonB-dependent receptor-like beta-barrel" evidence="12">
    <location>
        <begin position="362"/>
        <end position="829"/>
    </location>
</feature>
<evidence type="ECO:0000256" key="5">
    <source>
        <dbReference type="ARBA" id="ARBA00022729"/>
    </source>
</evidence>
<dbReference type="SUPFAM" id="SSF49464">
    <property type="entry name" value="Carboxypeptidase regulatory domain-like"/>
    <property type="match status" value="1"/>
</dbReference>
<dbReference type="Pfam" id="PF07715">
    <property type="entry name" value="Plug"/>
    <property type="match status" value="1"/>
</dbReference>
<dbReference type="Gene3D" id="2.170.130.10">
    <property type="entry name" value="TonB-dependent receptor, plug domain"/>
    <property type="match status" value="1"/>
</dbReference>
<dbReference type="GO" id="GO:0044718">
    <property type="term" value="P:siderophore transmembrane transport"/>
    <property type="evidence" value="ECO:0007669"/>
    <property type="project" value="TreeGrafter"/>
</dbReference>
<comment type="subcellular location">
    <subcellularLocation>
        <location evidence="1 10">Cell outer membrane</location>
        <topology evidence="1 10">Multi-pass membrane protein</topology>
    </subcellularLocation>
</comment>
<proteinExistence type="inferred from homology"/>
<dbReference type="EMBL" id="QKYV01000001">
    <property type="protein sequence ID" value="PZW43802.1"/>
    <property type="molecule type" value="Genomic_DNA"/>
</dbReference>
<reference evidence="14 15" key="1">
    <citation type="submission" date="2018-06" db="EMBL/GenBank/DDBJ databases">
        <title>Genomic Encyclopedia of Archaeal and Bacterial Type Strains, Phase II (KMG-II): from individual species to whole genera.</title>
        <authorList>
            <person name="Goeker M."/>
        </authorList>
    </citation>
    <scope>NUCLEOTIDE SEQUENCE [LARGE SCALE GENOMIC DNA]</scope>
    <source>
        <strain evidence="14 15">DSM 15361</strain>
    </source>
</reference>
<evidence type="ECO:0000256" key="11">
    <source>
        <dbReference type="RuleBase" id="RU003357"/>
    </source>
</evidence>
<evidence type="ECO:0000259" key="12">
    <source>
        <dbReference type="Pfam" id="PF00593"/>
    </source>
</evidence>
<dbReference type="RefSeq" id="WP_111539492.1">
    <property type="nucleotide sequence ID" value="NZ_QKYV01000001.1"/>
</dbReference>
<comment type="similarity">
    <text evidence="10 11">Belongs to the TonB-dependent receptor family.</text>
</comment>
<dbReference type="InterPro" id="IPR039426">
    <property type="entry name" value="TonB-dep_rcpt-like"/>
</dbReference>
<evidence type="ECO:0000256" key="8">
    <source>
        <dbReference type="ARBA" id="ARBA00023170"/>
    </source>
</evidence>
<accession>A0A2W7IDV2</accession>
<evidence type="ECO:0000256" key="10">
    <source>
        <dbReference type="PROSITE-ProRule" id="PRU01360"/>
    </source>
</evidence>
<dbReference type="InterPro" id="IPR000531">
    <property type="entry name" value="Beta-barrel_TonB"/>
</dbReference>
<evidence type="ECO:0000313" key="14">
    <source>
        <dbReference type="EMBL" id="PZW43802.1"/>
    </source>
</evidence>
<dbReference type="PROSITE" id="PS52016">
    <property type="entry name" value="TONB_DEPENDENT_REC_3"/>
    <property type="match status" value="1"/>
</dbReference>
<dbReference type="InterPro" id="IPR036942">
    <property type="entry name" value="Beta-barrel_TonB_sf"/>
</dbReference>
<keyword evidence="15" id="KW-1185">Reference proteome</keyword>
<evidence type="ECO:0000256" key="1">
    <source>
        <dbReference type="ARBA" id="ARBA00004571"/>
    </source>
</evidence>
<protein>
    <submittedName>
        <fullName evidence="14">TonB-dependent receptor-like protein</fullName>
    </submittedName>
</protein>
<dbReference type="GO" id="GO:0015344">
    <property type="term" value="F:siderophore uptake transmembrane transporter activity"/>
    <property type="evidence" value="ECO:0007669"/>
    <property type="project" value="TreeGrafter"/>
</dbReference>
<dbReference type="Gene3D" id="2.40.170.20">
    <property type="entry name" value="TonB-dependent receptor, beta-barrel domain"/>
    <property type="match status" value="1"/>
</dbReference>
<dbReference type="SUPFAM" id="SSF56935">
    <property type="entry name" value="Porins"/>
    <property type="match status" value="1"/>
</dbReference>
<dbReference type="PANTHER" id="PTHR30069:SF29">
    <property type="entry name" value="HEMOGLOBIN AND HEMOGLOBIN-HAPTOGLOBIN-BINDING PROTEIN 1-RELATED"/>
    <property type="match status" value="1"/>
</dbReference>
<evidence type="ECO:0000313" key="15">
    <source>
        <dbReference type="Proteomes" id="UP000249542"/>
    </source>
</evidence>
<organism evidence="14 15">
    <name type="scientific">Mesonia algae</name>
    <dbReference type="NCBI Taxonomy" id="213248"/>
    <lineage>
        <taxon>Bacteria</taxon>
        <taxon>Pseudomonadati</taxon>
        <taxon>Bacteroidota</taxon>
        <taxon>Flavobacteriia</taxon>
        <taxon>Flavobacteriales</taxon>
        <taxon>Flavobacteriaceae</taxon>
        <taxon>Mesonia</taxon>
    </lineage>
</organism>
<dbReference type="InterPro" id="IPR012910">
    <property type="entry name" value="Plug_dom"/>
</dbReference>
<sequence>MKPTLLILFFCCCFQHLKAQQIHLKKEPSNLKDFIQQIEEQTPYTFAYSDSVNLNWKISDAMKLDELNKENLIEQLNQNQRYNFHLIGNTITVKALKNVSQQRFQLSGTIVDPNEQALAEVNIYVKEQATGTTTNEKGEFSLQLPQGTYTLIITYLGFADREEIVKLTKNTKLNLSMEESGESLDEVIITQNDKAVDIKKPQMSVNSLSMQEIKQIPVAMGEPDPLKSLLTLPGVTNAGEGSSGFNVRGGAADQNLVLLDGTPIYNDSHMFGFFSVFNADAVNHLKLYKGGIPSKFGGRVSSVLDVHQHTGNDQNFDAEGSIGLISSKLKVEGPLQKDKGSFMLAGRTSYAHLFLKLADNNNSAQFYDINTKLNYRLNDKNALSFSAYYGNDIFDISNNFLSTYGNTMANLKWQHRFNDDINTHLSLFYSDYQFNLSFNSLDFKWESNIKSYGLTYDWKHYLSENIQLNYGAQAIYYTFNPGTLQPEGETSQFNYQQLDKKYALEPSFFLDVEQRITEKLNVRYGLRYSMFYRFGPQSISTYENNQPVIYNADFNIYEEAEPNGANNYEKGEKISSFDNFEPRIAISYALNDDTSFKASYNRMAQYLHMISNSQSPSPVNIWTPSGPFIEPQLLNQYAFGYFKNFSNKMYSLETEVFYKNIDNRIDYVDGADLVANNNIERVILNGKARAYGLEVLFRKNKGKFTGWASYTLSRAEQKTTGNTAEDPGIANGDWYLSPYDKLHNLNLTGNYDYSDKWSFSANFNLQSGQPVTFPNGYYEIGGIPVPNYSLRNENRLPTYHHLDLAATYTPTQKKEKNWQSYWVFSIYNVYNQKNAASIRFTTNDDTGINEARRLSIFGILPSVSYNFKF</sequence>
<dbReference type="PANTHER" id="PTHR30069">
    <property type="entry name" value="TONB-DEPENDENT OUTER MEMBRANE RECEPTOR"/>
    <property type="match status" value="1"/>
</dbReference>
<evidence type="ECO:0000256" key="6">
    <source>
        <dbReference type="ARBA" id="ARBA00023077"/>
    </source>
</evidence>
<feature type="domain" description="TonB-dependent receptor plug" evidence="13">
    <location>
        <begin position="201"/>
        <end position="298"/>
    </location>
</feature>
<gene>
    <name evidence="14" type="ORF">LX95_00126</name>
</gene>
<evidence type="ECO:0000256" key="4">
    <source>
        <dbReference type="ARBA" id="ARBA00022692"/>
    </source>
</evidence>
<keyword evidence="9 10" id="KW-0998">Cell outer membrane</keyword>
<keyword evidence="6 11" id="KW-0798">TonB box</keyword>
<keyword evidence="7 10" id="KW-0472">Membrane</keyword>
<evidence type="ECO:0000256" key="3">
    <source>
        <dbReference type="ARBA" id="ARBA00022452"/>
    </source>
</evidence>